<dbReference type="SUPFAM" id="SSF53850">
    <property type="entry name" value="Periplasmic binding protein-like II"/>
    <property type="match status" value="1"/>
</dbReference>
<reference evidence="7 8" key="1">
    <citation type="submission" date="2020-08" db="EMBL/GenBank/DDBJ databases">
        <title>Genome public.</title>
        <authorList>
            <person name="Liu C."/>
            <person name="Sun Q."/>
        </authorList>
    </citation>
    <scope>NUCLEOTIDE SEQUENCE [LARGE SCALE GENOMIC DNA]</scope>
    <source>
        <strain evidence="7 8">NSJ-46</strain>
    </source>
</reference>
<evidence type="ECO:0000256" key="1">
    <source>
        <dbReference type="ARBA" id="ARBA00004196"/>
    </source>
</evidence>
<dbReference type="CDD" id="cd08504">
    <property type="entry name" value="PBP2_OppA"/>
    <property type="match status" value="1"/>
</dbReference>
<dbReference type="PANTHER" id="PTHR30290:SF10">
    <property type="entry name" value="PERIPLASMIC OLIGOPEPTIDE-BINDING PROTEIN-RELATED"/>
    <property type="match status" value="1"/>
</dbReference>
<name>A0ABR7NAS8_9FIRM</name>
<dbReference type="Pfam" id="PF00496">
    <property type="entry name" value="SBP_bac_5"/>
    <property type="match status" value="1"/>
</dbReference>
<keyword evidence="8" id="KW-1185">Reference proteome</keyword>
<evidence type="ECO:0000313" key="8">
    <source>
        <dbReference type="Proteomes" id="UP000657421"/>
    </source>
</evidence>
<comment type="similarity">
    <text evidence="2">Belongs to the bacterial solute-binding protein 5 family.</text>
</comment>
<dbReference type="InterPro" id="IPR030678">
    <property type="entry name" value="Peptide/Ni-bd"/>
</dbReference>
<gene>
    <name evidence="7" type="ORF">H8716_10490</name>
</gene>
<dbReference type="PIRSF" id="PIRSF002741">
    <property type="entry name" value="MppA"/>
    <property type="match status" value="1"/>
</dbReference>
<sequence>MKKRLISIITAASMVCTMPAGTLAADAESTQGGEITIATVSSTGGLDPAGFALDMWTEYAKLCTDGLVSYDSEGNLIYESAESVDTSDDGLVWTFHLRENQWSDGSDVTAADFVNTIDRALDPNNGNAIYANMLFNISGAEEYNSGEGTLEAVKAVAVDDQTLEITLDAPCSYFLKMMSMPVFYPSKEGAATNENEVWWQDPATSLGNGAFTLESYTDGVGYTVVKNPYYYQADKVSLDKINVQFISDQTALLSAYQTGEVDVVTGLPDYVKDQYTEEDGLFIWTMLTSKFMLPNLSVAPLDNEQVREAIALALSRQQICDVIGSDYIPSVNYVAEYMLSNSSDQYFKDEQDPLFEENAEKAQELLAEAGYPNGDGFPTLTYKYPNSEKDSLMAQAIQAQLKSVLNINIELVGEEDEVYAQDKKDGNYELIRHSWTADYNDPINFLNLYTSDSTSNYNGVADAAFDEAIANSNATDDQAERNQYLHEAQNILVSENFYVIPVVTQVYICLINPSISNVTTNDKGEPMYRFATLAQ</sequence>
<evidence type="ECO:0000313" key="7">
    <source>
        <dbReference type="EMBL" id="MBC8573504.1"/>
    </source>
</evidence>
<dbReference type="Gene3D" id="3.90.76.10">
    <property type="entry name" value="Dipeptide-binding Protein, Domain 1"/>
    <property type="match status" value="1"/>
</dbReference>
<accession>A0ABR7NAS8</accession>
<dbReference type="InterPro" id="IPR000914">
    <property type="entry name" value="SBP_5_dom"/>
</dbReference>
<protein>
    <submittedName>
        <fullName evidence="7">Peptide ABC transporter substrate-binding protein</fullName>
    </submittedName>
</protein>
<dbReference type="PANTHER" id="PTHR30290">
    <property type="entry name" value="PERIPLASMIC BINDING COMPONENT OF ABC TRANSPORTER"/>
    <property type="match status" value="1"/>
</dbReference>
<evidence type="ECO:0000259" key="6">
    <source>
        <dbReference type="Pfam" id="PF00496"/>
    </source>
</evidence>
<keyword evidence="4 5" id="KW-0732">Signal</keyword>
<dbReference type="RefSeq" id="WP_249308781.1">
    <property type="nucleotide sequence ID" value="NZ_JACRSZ010000010.1"/>
</dbReference>
<proteinExistence type="inferred from homology"/>
<dbReference type="InterPro" id="IPR039424">
    <property type="entry name" value="SBP_5"/>
</dbReference>
<feature type="chain" id="PRO_5046147110" evidence="5">
    <location>
        <begin position="25"/>
        <end position="535"/>
    </location>
</feature>
<evidence type="ECO:0000256" key="2">
    <source>
        <dbReference type="ARBA" id="ARBA00005695"/>
    </source>
</evidence>
<evidence type="ECO:0000256" key="3">
    <source>
        <dbReference type="ARBA" id="ARBA00022448"/>
    </source>
</evidence>
<dbReference type="Gene3D" id="3.40.190.10">
    <property type="entry name" value="Periplasmic binding protein-like II"/>
    <property type="match status" value="1"/>
</dbReference>
<keyword evidence="3" id="KW-0813">Transport</keyword>
<comment type="subcellular location">
    <subcellularLocation>
        <location evidence="1">Cell envelope</location>
    </subcellularLocation>
</comment>
<feature type="domain" description="Solute-binding protein family 5" evidence="6">
    <location>
        <begin position="79"/>
        <end position="455"/>
    </location>
</feature>
<dbReference type="Gene3D" id="3.10.105.10">
    <property type="entry name" value="Dipeptide-binding Protein, Domain 3"/>
    <property type="match status" value="1"/>
</dbReference>
<organism evidence="7 8">
    <name type="scientific">Jingyaoa shaoxingensis</name>
    <dbReference type="NCBI Taxonomy" id="2763671"/>
    <lineage>
        <taxon>Bacteria</taxon>
        <taxon>Bacillati</taxon>
        <taxon>Bacillota</taxon>
        <taxon>Clostridia</taxon>
        <taxon>Lachnospirales</taxon>
        <taxon>Lachnospiraceae</taxon>
        <taxon>Jingyaoa</taxon>
    </lineage>
</organism>
<evidence type="ECO:0000256" key="5">
    <source>
        <dbReference type="SAM" id="SignalP"/>
    </source>
</evidence>
<comment type="caution">
    <text evidence="7">The sequence shown here is derived from an EMBL/GenBank/DDBJ whole genome shotgun (WGS) entry which is preliminary data.</text>
</comment>
<dbReference type="EMBL" id="JACRSZ010000010">
    <property type="protein sequence ID" value="MBC8573504.1"/>
    <property type="molecule type" value="Genomic_DNA"/>
</dbReference>
<dbReference type="Proteomes" id="UP000657421">
    <property type="component" value="Unassembled WGS sequence"/>
</dbReference>
<feature type="signal peptide" evidence="5">
    <location>
        <begin position="1"/>
        <end position="24"/>
    </location>
</feature>
<evidence type="ECO:0000256" key="4">
    <source>
        <dbReference type="ARBA" id="ARBA00022729"/>
    </source>
</evidence>